<feature type="compositionally biased region" description="Basic residues" evidence="1">
    <location>
        <begin position="123"/>
        <end position="172"/>
    </location>
</feature>
<evidence type="ECO:0000313" key="2">
    <source>
        <dbReference type="EMBL" id="CAK51485.1"/>
    </source>
</evidence>
<dbReference type="AlphaFoldDB" id="C8TDZ9"/>
<name>C8TDZ9_EIMTE</name>
<sequence length="188" mass="20739">MSILSPFPNPTPARDSEKGLPVSVSCLLLEKPHGLVRRHSFGGELDGDSGPRLYVHPAHPCSKPHSLCALLLSPFAPQRDKGDKRRHKGPKRRHSRGRESRHEGSSSETEGARERDEKQTQKGTKRDKKGQKGTKRDKRGQKGTKRDKKGQKGTKRDKKGQKGTKRDKKGQKGTKSDTGDAAAGARKL</sequence>
<gene>
    <name evidence="2" type="ORF">eimer-3490e09.tmp1</name>
</gene>
<feature type="compositionally biased region" description="Basic and acidic residues" evidence="1">
    <location>
        <begin position="97"/>
        <end position="120"/>
    </location>
</feature>
<protein>
    <submittedName>
        <fullName evidence="2">Uncharacterized protein</fullName>
    </submittedName>
</protein>
<evidence type="ECO:0000256" key="1">
    <source>
        <dbReference type="SAM" id="MobiDB-lite"/>
    </source>
</evidence>
<accession>C8TDZ9</accession>
<dbReference type="EMBL" id="AM269894">
    <property type="protein sequence ID" value="CAK51485.1"/>
    <property type="molecule type" value="Genomic_DNA"/>
</dbReference>
<dbReference type="Proteomes" id="UP000243681">
    <property type="component" value="Chromosome 1"/>
</dbReference>
<reference evidence="2 3" key="1">
    <citation type="journal article" date="2007" name="Genome Res.">
        <title>Sequencing and analysis of chromosome 1 of Eimeria tenella reveals a unique segmental organization.</title>
        <authorList>
            <person name="Ling K.H."/>
            <person name="Rajandream M.A."/>
            <person name="Rivailler P."/>
            <person name="Ivens A."/>
            <person name="Yap S.J."/>
            <person name="Madeira A.M.B.N."/>
            <person name="Mungall K."/>
            <person name="Billington K."/>
            <person name="Yee W.Y."/>
            <person name="Bankier A.T."/>
            <person name="Carroll F."/>
            <person name="Durham A.M."/>
            <person name="Peters N."/>
            <person name="Loo S.S."/>
            <person name="Mat-Isa M.N."/>
            <person name="Novaes J."/>
            <person name="Quail M."/>
            <person name="Rosli R."/>
            <person name="Shamsudin M.N."/>
            <person name="Sobreira T.J.P."/>
            <person name="Tivey A.R."/>
            <person name="Wai S.F."/>
            <person name="White S."/>
            <person name="Wu X."/>
            <person name="Kerhornou A.X."/>
            <person name="Blake D."/>
            <person name="Mohamed R."/>
            <person name="Shirley M."/>
            <person name="Gruber A."/>
            <person name="Berriman M."/>
            <person name="Tomley F."/>
            <person name="Dear P.H."/>
            <person name="Wan K.L."/>
        </authorList>
    </citation>
    <scope>NUCLEOTIDE SEQUENCE [LARGE SCALE GENOMIC DNA]</scope>
    <source>
        <strain evidence="2 3">Houghton</strain>
    </source>
</reference>
<proteinExistence type="predicted"/>
<feature type="compositionally biased region" description="Basic residues" evidence="1">
    <location>
        <begin position="84"/>
        <end position="96"/>
    </location>
</feature>
<feature type="region of interest" description="Disordered" evidence="1">
    <location>
        <begin position="36"/>
        <end position="188"/>
    </location>
</feature>
<evidence type="ECO:0000313" key="3">
    <source>
        <dbReference type="Proteomes" id="UP000243681"/>
    </source>
</evidence>
<organism evidence="2 3">
    <name type="scientific">Eimeria tenella</name>
    <name type="common">Coccidian parasite</name>
    <dbReference type="NCBI Taxonomy" id="5802"/>
    <lineage>
        <taxon>Eukaryota</taxon>
        <taxon>Sar</taxon>
        <taxon>Alveolata</taxon>
        <taxon>Apicomplexa</taxon>
        <taxon>Conoidasida</taxon>
        <taxon>Coccidia</taxon>
        <taxon>Eucoccidiorida</taxon>
        <taxon>Eimeriorina</taxon>
        <taxon>Eimeriidae</taxon>
        <taxon>Eimeria</taxon>
    </lineage>
</organism>